<evidence type="ECO:0000256" key="3">
    <source>
        <dbReference type="ARBA" id="ARBA00022737"/>
    </source>
</evidence>
<keyword evidence="5" id="KW-0862">Zinc</keyword>
<dbReference type="Gene3D" id="3.30.160.60">
    <property type="entry name" value="Classic Zinc Finger"/>
    <property type="match status" value="2"/>
</dbReference>
<evidence type="ECO:0000256" key="1">
    <source>
        <dbReference type="ARBA" id="ARBA00004123"/>
    </source>
</evidence>
<evidence type="ECO:0000259" key="11">
    <source>
        <dbReference type="PROSITE" id="PS50157"/>
    </source>
</evidence>
<dbReference type="InterPro" id="IPR059161">
    <property type="entry name" value="Znf-C2H2_STOP1/2_3rd"/>
</dbReference>
<organism evidence="12 13">
    <name type="scientific">Crotalaria pallida</name>
    <name type="common">Smooth rattlebox</name>
    <name type="synonym">Crotalaria striata</name>
    <dbReference type="NCBI Taxonomy" id="3830"/>
    <lineage>
        <taxon>Eukaryota</taxon>
        <taxon>Viridiplantae</taxon>
        <taxon>Streptophyta</taxon>
        <taxon>Embryophyta</taxon>
        <taxon>Tracheophyta</taxon>
        <taxon>Spermatophyta</taxon>
        <taxon>Magnoliopsida</taxon>
        <taxon>eudicotyledons</taxon>
        <taxon>Gunneridae</taxon>
        <taxon>Pentapetalae</taxon>
        <taxon>rosids</taxon>
        <taxon>fabids</taxon>
        <taxon>Fabales</taxon>
        <taxon>Fabaceae</taxon>
        <taxon>Papilionoideae</taxon>
        <taxon>50 kb inversion clade</taxon>
        <taxon>genistoids sensu lato</taxon>
        <taxon>core genistoids</taxon>
        <taxon>Crotalarieae</taxon>
        <taxon>Crotalaria</taxon>
    </lineage>
</organism>
<feature type="domain" description="C2H2-type" evidence="11">
    <location>
        <begin position="222"/>
        <end position="249"/>
    </location>
</feature>
<evidence type="ECO:0000256" key="9">
    <source>
        <dbReference type="PROSITE-ProRule" id="PRU00042"/>
    </source>
</evidence>
<dbReference type="PANTHER" id="PTHR46352">
    <property type="entry name" value="PROTEIN SENSITIVE TO PROTON RHIZOTOXICITY 1"/>
    <property type="match status" value="1"/>
</dbReference>
<name>A0AAN9EHH7_CROPI</name>
<dbReference type="InterPro" id="IPR055187">
    <property type="entry name" value="C2CH-3rd_BIRD-IDD"/>
</dbReference>
<keyword evidence="6" id="KW-0805">Transcription regulation</keyword>
<dbReference type="SMART" id="SM00355">
    <property type="entry name" value="ZnF_C2H2"/>
    <property type="match status" value="3"/>
</dbReference>
<keyword evidence="13" id="KW-1185">Reference proteome</keyword>
<evidence type="ECO:0000256" key="8">
    <source>
        <dbReference type="ARBA" id="ARBA00023242"/>
    </source>
</evidence>
<sequence length="414" mass="45846">MMPNNKSTSTFLSSVPEYLVSPSSSGSSGSNYSASSLLFCLSLLKDKVNELQNLVGVIVSPHQQHTLPNSSSSSNNYSMAISSMNSTIQEIIVAANSMMLSLGSTTTTTPGTNSTTCTDQQLHHQQNQSNNIVNNDNNNNNRSVLSSSNMCPDNNIIREHSFFSTIEAEALDWFPSVSYNNNNKNISDSTECNIGELPSRKDDDEIDIIELDAADLLARYTHFCHVCGKGFKRDANLRMHMRAHGDEYKTTQALSNPMKNKGSSSSDGNCLMMMMMSSSNSSKKAINDKRYSCPHEGCRWNKKHAKFQPLKSMVCVKNHYKRTHCPKMYVCKRCNVKQFSVLSDLKTHEKHCGDPKWQCSCGTTFSRKDKLMGHVALFVGHTPLTPVISDGMASFSSGKLEQQALQQQIDGSSR</sequence>
<evidence type="ECO:0000256" key="7">
    <source>
        <dbReference type="ARBA" id="ARBA00023163"/>
    </source>
</evidence>
<evidence type="ECO:0000256" key="10">
    <source>
        <dbReference type="SAM" id="MobiDB-lite"/>
    </source>
</evidence>
<dbReference type="EMBL" id="JAYWIO010000006">
    <property type="protein sequence ID" value="KAK7257657.1"/>
    <property type="molecule type" value="Genomic_DNA"/>
</dbReference>
<dbReference type="SUPFAM" id="SSF57667">
    <property type="entry name" value="beta-beta-alpha zinc fingers"/>
    <property type="match status" value="1"/>
</dbReference>
<feature type="region of interest" description="Disordered" evidence="10">
    <location>
        <begin position="105"/>
        <end position="142"/>
    </location>
</feature>
<dbReference type="GO" id="GO:0010044">
    <property type="term" value="P:response to aluminum ion"/>
    <property type="evidence" value="ECO:0007669"/>
    <property type="project" value="InterPro"/>
</dbReference>
<dbReference type="GO" id="GO:0008270">
    <property type="term" value="F:zinc ion binding"/>
    <property type="evidence" value="ECO:0007669"/>
    <property type="project" value="UniProtKB-KW"/>
</dbReference>
<accession>A0AAN9EHH7</accession>
<dbReference type="GO" id="GO:0010447">
    <property type="term" value="P:response to acidic pH"/>
    <property type="evidence" value="ECO:0007669"/>
    <property type="project" value="InterPro"/>
</dbReference>
<comment type="subcellular location">
    <subcellularLocation>
        <location evidence="1">Nucleus</location>
    </subcellularLocation>
</comment>
<dbReference type="Pfam" id="PF23115">
    <property type="entry name" value="zf-C2H2_STOP2_3rd"/>
    <property type="match status" value="1"/>
</dbReference>
<dbReference type="InterPro" id="IPR013087">
    <property type="entry name" value="Znf_C2H2_type"/>
</dbReference>
<dbReference type="Proteomes" id="UP001372338">
    <property type="component" value="Unassembled WGS sequence"/>
</dbReference>
<evidence type="ECO:0000256" key="2">
    <source>
        <dbReference type="ARBA" id="ARBA00022723"/>
    </source>
</evidence>
<keyword evidence="8" id="KW-0539">Nucleus</keyword>
<dbReference type="InterPro" id="IPR044300">
    <property type="entry name" value="STOP1/2"/>
</dbReference>
<keyword evidence="3" id="KW-0677">Repeat</keyword>
<dbReference type="AlphaFoldDB" id="A0AAN9EHH7"/>
<evidence type="ECO:0000256" key="6">
    <source>
        <dbReference type="ARBA" id="ARBA00023015"/>
    </source>
</evidence>
<dbReference type="PROSITE" id="PS00028">
    <property type="entry name" value="ZINC_FINGER_C2H2_1"/>
    <property type="match status" value="1"/>
</dbReference>
<dbReference type="PROSITE" id="PS50157">
    <property type="entry name" value="ZINC_FINGER_C2H2_2"/>
    <property type="match status" value="1"/>
</dbReference>
<evidence type="ECO:0000256" key="5">
    <source>
        <dbReference type="ARBA" id="ARBA00022833"/>
    </source>
</evidence>
<keyword evidence="4 9" id="KW-0863">Zinc-finger</keyword>
<dbReference type="InterPro" id="IPR036236">
    <property type="entry name" value="Znf_C2H2_sf"/>
</dbReference>
<comment type="caution">
    <text evidence="12">The sequence shown here is derived from an EMBL/GenBank/DDBJ whole genome shotgun (WGS) entry which is preliminary data.</text>
</comment>
<evidence type="ECO:0000313" key="12">
    <source>
        <dbReference type="EMBL" id="KAK7257657.1"/>
    </source>
</evidence>
<keyword evidence="7" id="KW-0804">Transcription</keyword>
<dbReference type="PANTHER" id="PTHR46352:SF8">
    <property type="entry name" value="PROTEIN SENSITIVE TO PROTON RHIZOTOXICITY 2"/>
    <property type="match status" value="1"/>
</dbReference>
<protein>
    <recommendedName>
        <fullName evidence="11">C2H2-type domain-containing protein</fullName>
    </recommendedName>
</protein>
<dbReference type="Pfam" id="PF22995">
    <property type="entry name" value="C2CH-3rd_BIRD-IDD"/>
    <property type="match status" value="1"/>
</dbReference>
<gene>
    <name evidence="12" type="ORF">RIF29_31793</name>
</gene>
<dbReference type="Pfam" id="PF23118">
    <property type="entry name" value="zf-C2H2_STOP2_C"/>
    <property type="match status" value="1"/>
</dbReference>
<keyword evidence="2" id="KW-0479">Metal-binding</keyword>
<dbReference type="InterPro" id="IPR058196">
    <property type="entry name" value="zf-C2H2_STOP1/2_C"/>
</dbReference>
<evidence type="ECO:0000313" key="13">
    <source>
        <dbReference type="Proteomes" id="UP001372338"/>
    </source>
</evidence>
<proteinExistence type="predicted"/>
<reference evidence="12 13" key="1">
    <citation type="submission" date="2024-01" db="EMBL/GenBank/DDBJ databases">
        <title>The genomes of 5 underutilized Papilionoideae crops provide insights into root nodulation and disease resistanc.</title>
        <authorList>
            <person name="Yuan L."/>
        </authorList>
    </citation>
    <scope>NUCLEOTIDE SEQUENCE [LARGE SCALE GENOMIC DNA]</scope>
    <source>
        <strain evidence="12">ZHUSHIDOU_FW_LH</strain>
        <tissue evidence="12">Leaf</tissue>
    </source>
</reference>
<evidence type="ECO:0000256" key="4">
    <source>
        <dbReference type="ARBA" id="ARBA00022771"/>
    </source>
</evidence>